<keyword evidence="1" id="KW-0378">Hydrolase</keyword>
<feature type="domain" description="Peptidase S8/S53" evidence="2">
    <location>
        <begin position="37"/>
        <end position="130"/>
    </location>
</feature>
<dbReference type="OrthoDB" id="6087879at2"/>
<dbReference type="RefSeq" id="WP_025166172.1">
    <property type="nucleotide sequence ID" value="NZ_AWSQ01000004.1"/>
</dbReference>
<dbReference type="STRING" id="1395571.TMS3_0115770"/>
<dbReference type="GO" id="GO:0006508">
    <property type="term" value="P:proteolysis"/>
    <property type="evidence" value="ECO:0007669"/>
    <property type="project" value="UniProtKB-KW"/>
</dbReference>
<feature type="active site" description="Charge relay system" evidence="1">
    <location>
        <position position="180"/>
    </location>
</feature>
<dbReference type="InterPro" id="IPR000209">
    <property type="entry name" value="Peptidase_S8/S53_dom"/>
</dbReference>
<evidence type="ECO:0000313" key="3">
    <source>
        <dbReference type="EMBL" id="KFX68942.1"/>
    </source>
</evidence>
<dbReference type="Proteomes" id="UP000030063">
    <property type="component" value="Unassembled WGS sequence"/>
</dbReference>
<organism evidence="3 4">
    <name type="scientific">Pseudomonas taeanensis MS-3</name>
    <dbReference type="NCBI Taxonomy" id="1395571"/>
    <lineage>
        <taxon>Bacteria</taxon>
        <taxon>Pseudomonadati</taxon>
        <taxon>Pseudomonadota</taxon>
        <taxon>Gammaproteobacteria</taxon>
        <taxon>Pseudomonadales</taxon>
        <taxon>Pseudomonadaceae</taxon>
        <taxon>Pseudomonas</taxon>
    </lineage>
</organism>
<gene>
    <name evidence="3" type="ORF">TMS3_0115770</name>
</gene>
<comment type="caution">
    <text evidence="3">The sequence shown here is derived from an EMBL/GenBank/DDBJ whole genome shotgun (WGS) entry which is preliminary data.</text>
</comment>
<comment type="similarity">
    <text evidence="1">Belongs to the peptidase S8 family.</text>
</comment>
<evidence type="ECO:0000313" key="4">
    <source>
        <dbReference type="Proteomes" id="UP000030063"/>
    </source>
</evidence>
<dbReference type="AlphaFoldDB" id="A0A0A1YGA4"/>
<dbReference type="Gene3D" id="3.40.50.200">
    <property type="entry name" value="Peptidase S8/S53 domain"/>
    <property type="match status" value="1"/>
</dbReference>
<name>A0A0A1YGA4_9PSED</name>
<feature type="active site" description="Charge relay system" evidence="1">
    <location>
        <position position="47"/>
    </location>
</feature>
<evidence type="ECO:0000259" key="2">
    <source>
        <dbReference type="Pfam" id="PF00082"/>
    </source>
</evidence>
<accession>A0A0A1YGA4</accession>
<evidence type="ECO:0000256" key="1">
    <source>
        <dbReference type="PROSITE-ProRule" id="PRU01240"/>
    </source>
</evidence>
<dbReference type="Pfam" id="PF00082">
    <property type="entry name" value="Peptidase_S8"/>
    <property type="match status" value="1"/>
</dbReference>
<dbReference type="GO" id="GO:0004252">
    <property type="term" value="F:serine-type endopeptidase activity"/>
    <property type="evidence" value="ECO:0007669"/>
    <property type="project" value="UniProtKB-UniRule"/>
</dbReference>
<dbReference type="eggNOG" id="COG1404">
    <property type="taxonomic scope" value="Bacteria"/>
</dbReference>
<keyword evidence="1" id="KW-0720">Serine protease</keyword>
<sequence>MSTEPRVGVIDSGHGPQQAALVCVAQRFWLDAEQLRQGAVEPDLLGHGTAVIATLKEQAGSLQLCVAQVFAGRGSTTPLQIAAAIHWLIEQRVVLINLSLGLRQDRPLLREACAAASEAGILICASSPAQGAQVFPAGYPGVLRITGDARCAAGQWSWLDSAQADFGAPVRADNGLAGASVACAALSGQIAAFLRREPGAGRQAVIDYLRQGASYIGPERRGVAT</sequence>
<dbReference type="InterPro" id="IPR036852">
    <property type="entry name" value="Peptidase_S8/S53_dom_sf"/>
</dbReference>
<keyword evidence="4" id="KW-1185">Reference proteome</keyword>
<dbReference type="SUPFAM" id="SSF52743">
    <property type="entry name" value="Subtilisin-like"/>
    <property type="match status" value="1"/>
</dbReference>
<dbReference type="EMBL" id="AWSQ01000004">
    <property type="protein sequence ID" value="KFX68942.1"/>
    <property type="molecule type" value="Genomic_DNA"/>
</dbReference>
<keyword evidence="1" id="KW-0645">Protease</keyword>
<proteinExistence type="inferred from homology"/>
<protein>
    <submittedName>
        <fullName evidence="3">Peptidase S8 and S53 subtilisin kexin sedolisin</fullName>
    </submittedName>
</protein>
<reference evidence="3 4" key="1">
    <citation type="journal article" date="2014" name="Genome Announc.">
        <title>Draft Genome Sequence of Petroleum Oil-Degrading Marine Bacterium Pseudomonas taeanensis Strain MS-3, Isolated from a Crude Oil-Contaminated Seashore.</title>
        <authorList>
            <person name="Lee S.Y."/>
            <person name="Kim S.H."/>
            <person name="Lee D.G."/>
            <person name="Shin S."/>
            <person name="Yun S.H."/>
            <person name="Choi C.W."/>
            <person name="Chung Y.H."/>
            <person name="Choi J.S."/>
            <person name="Kahng H.Y."/>
            <person name="Kim S.I."/>
        </authorList>
    </citation>
    <scope>NUCLEOTIDE SEQUENCE [LARGE SCALE GENOMIC DNA]</scope>
    <source>
        <strain evidence="3 4">MS-3</strain>
    </source>
</reference>
<feature type="active site" description="Charge relay system" evidence="1">
    <location>
        <position position="11"/>
    </location>
</feature>
<dbReference type="PROSITE" id="PS51892">
    <property type="entry name" value="SUBTILASE"/>
    <property type="match status" value="1"/>
</dbReference>